<reference evidence="1 2" key="1">
    <citation type="journal article" date="2024" name="J. Plant Pathol.">
        <title>Sequence and assembly of the genome of Seiridium unicorne, isolate CBS 538.82, causal agent of cypress canker disease.</title>
        <authorList>
            <person name="Scali E."/>
            <person name="Rocca G.D."/>
            <person name="Danti R."/>
            <person name="Garbelotto M."/>
            <person name="Barberini S."/>
            <person name="Baroncelli R."/>
            <person name="Emiliani G."/>
        </authorList>
    </citation>
    <scope>NUCLEOTIDE SEQUENCE [LARGE SCALE GENOMIC DNA]</scope>
    <source>
        <strain evidence="1 2">BM-138-508</strain>
    </source>
</reference>
<proteinExistence type="predicted"/>
<evidence type="ECO:0000313" key="2">
    <source>
        <dbReference type="Proteomes" id="UP001408356"/>
    </source>
</evidence>
<name>A0ABR2UMV6_9PEZI</name>
<sequence length="259" mass="28538">MESPDANPKPTAADGIFAEQVGLDATSLWAAATSGGAAIAIHRLSCLLARVWLSSEATAIWVELVEGRRQELTQADETRPLRQGNLHLSRVAITRDQLSIWDIPRFNNQNDPLVSLGGILTIGLQLERETVPGGVFWSLPLGHLRYYGGPVRSEKKPRHGEKSCHSYGPHPRCDIMVRIRDYVSTETEYILDGNAGWLGLLAQALEPLLGGGNLTIQQGEQLLRFGKKRATNFICPDFQLVPMFGLCDVETLLLMIDDV</sequence>
<dbReference type="EMBL" id="JARVKF010000413">
    <property type="protein sequence ID" value="KAK9415679.1"/>
    <property type="molecule type" value="Genomic_DNA"/>
</dbReference>
<organism evidence="1 2">
    <name type="scientific">Seiridium unicorne</name>
    <dbReference type="NCBI Taxonomy" id="138068"/>
    <lineage>
        <taxon>Eukaryota</taxon>
        <taxon>Fungi</taxon>
        <taxon>Dikarya</taxon>
        <taxon>Ascomycota</taxon>
        <taxon>Pezizomycotina</taxon>
        <taxon>Sordariomycetes</taxon>
        <taxon>Xylariomycetidae</taxon>
        <taxon>Amphisphaeriales</taxon>
        <taxon>Sporocadaceae</taxon>
        <taxon>Seiridium</taxon>
    </lineage>
</organism>
<keyword evidence="2" id="KW-1185">Reference proteome</keyword>
<gene>
    <name evidence="1" type="ORF">SUNI508_10157</name>
</gene>
<accession>A0ABR2UMV6</accession>
<comment type="caution">
    <text evidence="1">The sequence shown here is derived from an EMBL/GenBank/DDBJ whole genome shotgun (WGS) entry which is preliminary data.</text>
</comment>
<dbReference type="Proteomes" id="UP001408356">
    <property type="component" value="Unassembled WGS sequence"/>
</dbReference>
<evidence type="ECO:0000313" key="1">
    <source>
        <dbReference type="EMBL" id="KAK9415679.1"/>
    </source>
</evidence>
<protein>
    <submittedName>
        <fullName evidence="1">Uncharacterized protein</fullName>
    </submittedName>
</protein>